<dbReference type="AlphaFoldDB" id="A0A8J8N9Z9"/>
<accession>A0A8J8N9Z9</accession>
<dbReference type="EMBL" id="RRYP01032312">
    <property type="protein sequence ID" value="TNV70829.1"/>
    <property type="molecule type" value="Genomic_DNA"/>
</dbReference>
<sequence length="105" mass="12392">MIRKTYILSEITSENLSSFIFIINLGIIRIQILIRASFYLQLKDQLLYLLIGKRIQTEQQDSKQHVGIKRVEKGILYPSQCYNIDNLMDRDYLQYIQTTSNQCSQ</sequence>
<evidence type="ECO:0000313" key="2">
    <source>
        <dbReference type="Proteomes" id="UP000785679"/>
    </source>
</evidence>
<organism evidence="1 2">
    <name type="scientific">Halteria grandinella</name>
    <dbReference type="NCBI Taxonomy" id="5974"/>
    <lineage>
        <taxon>Eukaryota</taxon>
        <taxon>Sar</taxon>
        <taxon>Alveolata</taxon>
        <taxon>Ciliophora</taxon>
        <taxon>Intramacronucleata</taxon>
        <taxon>Spirotrichea</taxon>
        <taxon>Stichotrichia</taxon>
        <taxon>Sporadotrichida</taxon>
        <taxon>Halteriidae</taxon>
        <taxon>Halteria</taxon>
    </lineage>
</organism>
<proteinExistence type="predicted"/>
<dbReference type="Proteomes" id="UP000785679">
    <property type="component" value="Unassembled WGS sequence"/>
</dbReference>
<comment type="caution">
    <text evidence="1">The sequence shown here is derived from an EMBL/GenBank/DDBJ whole genome shotgun (WGS) entry which is preliminary data.</text>
</comment>
<reference evidence="1" key="1">
    <citation type="submission" date="2019-06" db="EMBL/GenBank/DDBJ databases">
        <authorList>
            <person name="Zheng W."/>
        </authorList>
    </citation>
    <scope>NUCLEOTIDE SEQUENCE</scope>
    <source>
        <strain evidence="1">QDHG01</strain>
    </source>
</reference>
<gene>
    <name evidence="1" type="ORF">FGO68_gene14784</name>
</gene>
<evidence type="ECO:0000313" key="1">
    <source>
        <dbReference type="EMBL" id="TNV70829.1"/>
    </source>
</evidence>
<keyword evidence="2" id="KW-1185">Reference proteome</keyword>
<name>A0A8J8N9Z9_HALGN</name>
<protein>
    <submittedName>
        <fullName evidence="1">Uncharacterized protein</fullName>
    </submittedName>
</protein>